<feature type="transmembrane region" description="Helical" evidence="7">
    <location>
        <begin position="55"/>
        <end position="72"/>
    </location>
</feature>
<organism evidence="8 9">
    <name type="scientific">Trichoderma asperellum (strain ATCC 204424 / CBS 433.97 / NBRC 101777)</name>
    <dbReference type="NCBI Taxonomy" id="1042311"/>
    <lineage>
        <taxon>Eukaryota</taxon>
        <taxon>Fungi</taxon>
        <taxon>Dikarya</taxon>
        <taxon>Ascomycota</taxon>
        <taxon>Pezizomycotina</taxon>
        <taxon>Sordariomycetes</taxon>
        <taxon>Hypocreomycetidae</taxon>
        <taxon>Hypocreales</taxon>
        <taxon>Hypocreaceae</taxon>
        <taxon>Trichoderma</taxon>
    </lineage>
</organism>
<feature type="transmembrane region" description="Helical" evidence="7">
    <location>
        <begin position="23"/>
        <end position="48"/>
    </location>
</feature>
<dbReference type="InterPro" id="IPR003492">
    <property type="entry name" value="Battenin_disease_Cln3"/>
</dbReference>
<protein>
    <recommendedName>
        <fullName evidence="7">Protein BTN</fullName>
    </recommendedName>
</protein>
<name>A0A2T3YVI9_TRIA4</name>
<evidence type="ECO:0000256" key="7">
    <source>
        <dbReference type="RuleBase" id="RU361113"/>
    </source>
</evidence>
<evidence type="ECO:0000256" key="1">
    <source>
        <dbReference type="ARBA" id="ARBA00004127"/>
    </source>
</evidence>
<comment type="subcellular location">
    <subcellularLocation>
        <location evidence="1">Endomembrane system</location>
        <topology evidence="1">Multi-pass membrane protein</topology>
    </subcellularLocation>
    <subcellularLocation>
        <location evidence="7">Vacuole membrane</location>
        <topology evidence="7">Multi-pass membrane protein</topology>
    </subcellularLocation>
</comment>
<dbReference type="AlphaFoldDB" id="A0A2T3YVI9"/>
<dbReference type="GO" id="GO:0012505">
    <property type="term" value="C:endomembrane system"/>
    <property type="evidence" value="ECO:0007669"/>
    <property type="project" value="UniProtKB-SubCell"/>
</dbReference>
<evidence type="ECO:0000256" key="5">
    <source>
        <dbReference type="ARBA" id="ARBA00022989"/>
    </source>
</evidence>
<dbReference type="EMBL" id="KZ679270">
    <property type="protein sequence ID" value="PTB36583.1"/>
    <property type="molecule type" value="Genomic_DNA"/>
</dbReference>
<evidence type="ECO:0000256" key="4">
    <source>
        <dbReference type="ARBA" id="ARBA00022970"/>
    </source>
</evidence>
<evidence type="ECO:0000256" key="3">
    <source>
        <dbReference type="ARBA" id="ARBA00022692"/>
    </source>
</evidence>
<feature type="transmembrane region" description="Helical" evidence="7">
    <location>
        <begin position="340"/>
        <end position="363"/>
    </location>
</feature>
<keyword evidence="4" id="KW-0029">Amino-acid transport</keyword>
<feature type="transmembrane region" description="Helical" evidence="7">
    <location>
        <begin position="314"/>
        <end position="334"/>
    </location>
</feature>
<evidence type="ECO:0000256" key="6">
    <source>
        <dbReference type="ARBA" id="ARBA00023136"/>
    </source>
</evidence>
<comment type="similarity">
    <text evidence="7">Belongs to the battenin family.</text>
</comment>
<dbReference type="PANTHER" id="PTHR10981:SF0">
    <property type="entry name" value="BATTENIN"/>
    <property type="match status" value="1"/>
</dbReference>
<keyword evidence="7" id="KW-0926">Vacuole</keyword>
<dbReference type="Pfam" id="PF02487">
    <property type="entry name" value="CLN3"/>
    <property type="match status" value="1"/>
</dbReference>
<evidence type="ECO:0000256" key="2">
    <source>
        <dbReference type="ARBA" id="ARBA00022448"/>
    </source>
</evidence>
<sequence length="419" mass="45620">MSTAELFYHKPLPLSAVRYNLRAISAFGIFGFANTVLPHIIFSGLYLIIPFPRPIVLVIELLPALAIELLFPHALHYVPHWACPVFVANCWILATITTNASPPNVVAPIRILIAILASASTAAGKVFFSSQLSLYGKTALAGWGTGIAAGSALRDILPTLLTLYTNMVLRDCIKYTYCLLLATVAAYFLILPSPLIQYELENLAAEGELTPEIEEQKLSLLSEEIPSSDMSFGVRFNRNMHLLGSKLFRLCINPLLLVTAVQVLVSPGTTRASAMLPIFPRYSAFSAAHDFAFQYGNLLARSTALLFRTRRLRLIFALLVFCTTAAILNTAFLLTSNAYFLFGVLFTIGWLGGMMYMGIFGAAMEYLGRNPEADAEFALGSIGIGETAGILIGSLAGVTFDTQLCVLAKRSGRWCSTLP</sequence>
<evidence type="ECO:0000313" key="9">
    <source>
        <dbReference type="Proteomes" id="UP000240493"/>
    </source>
</evidence>
<dbReference type="Proteomes" id="UP000240493">
    <property type="component" value="Unassembled WGS sequence"/>
</dbReference>
<dbReference type="GO" id="GO:0005774">
    <property type="term" value="C:vacuolar membrane"/>
    <property type="evidence" value="ECO:0007669"/>
    <property type="project" value="UniProtKB-SubCell"/>
</dbReference>
<dbReference type="OrthoDB" id="4849469at2759"/>
<dbReference type="PRINTS" id="PR01315">
    <property type="entry name" value="BATTENIN"/>
</dbReference>
<evidence type="ECO:0000313" key="8">
    <source>
        <dbReference type="EMBL" id="PTB36583.1"/>
    </source>
</evidence>
<feature type="transmembrane region" description="Helical" evidence="7">
    <location>
        <begin position="109"/>
        <end position="128"/>
    </location>
</feature>
<dbReference type="GO" id="GO:0006865">
    <property type="term" value="P:amino acid transport"/>
    <property type="evidence" value="ECO:0007669"/>
    <property type="project" value="UniProtKB-KW"/>
</dbReference>
<keyword evidence="2" id="KW-0813">Transport</keyword>
<dbReference type="PANTHER" id="PTHR10981">
    <property type="entry name" value="BATTENIN"/>
    <property type="match status" value="1"/>
</dbReference>
<feature type="transmembrane region" description="Helical" evidence="7">
    <location>
        <begin position="175"/>
        <end position="196"/>
    </location>
</feature>
<keyword evidence="9" id="KW-1185">Reference proteome</keyword>
<accession>A0A2T3YVI9</accession>
<gene>
    <name evidence="8" type="ORF">M441DRAFT_31166</name>
</gene>
<keyword evidence="5 7" id="KW-1133">Transmembrane helix</keyword>
<proteinExistence type="inferred from homology"/>
<dbReference type="GO" id="GO:0051453">
    <property type="term" value="P:regulation of intracellular pH"/>
    <property type="evidence" value="ECO:0007669"/>
    <property type="project" value="TreeGrafter"/>
</dbReference>
<keyword evidence="3 7" id="KW-0812">Transmembrane</keyword>
<dbReference type="STRING" id="1042311.A0A2T3YVI9"/>
<reference evidence="8 9" key="1">
    <citation type="submission" date="2016-07" db="EMBL/GenBank/DDBJ databases">
        <title>Multiple horizontal gene transfer events from other fungi enriched the ability of initially mycotrophic Trichoderma (Ascomycota) to feed on dead plant biomass.</title>
        <authorList>
            <consortium name="DOE Joint Genome Institute"/>
            <person name="Aerts A."/>
            <person name="Atanasova L."/>
            <person name="Chenthamara K."/>
            <person name="Zhang J."/>
            <person name="Grujic M."/>
            <person name="Henrissat B."/>
            <person name="Kuo A."/>
            <person name="Salamov A."/>
            <person name="Lipzen A."/>
            <person name="Labutti K."/>
            <person name="Barry K."/>
            <person name="Miao Y."/>
            <person name="Rahimi M.J."/>
            <person name="Shen Q."/>
            <person name="Grigoriev I.V."/>
            <person name="Kubicek C.P."/>
            <person name="Druzhinina I.S."/>
        </authorList>
    </citation>
    <scope>NUCLEOTIDE SEQUENCE [LARGE SCALE GENOMIC DNA]</scope>
    <source>
        <strain evidence="8 9">CBS 433.97</strain>
    </source>
</reference>
<comment type="caution">
    <text evidence="7">Lacks conserved residue(s) required for the propagation of feature annotation.</text>
</comment>
<keyword evidence="6 7" id="KW-0472">Membrane</keyword>